<feature type="transmembrane region" description="Helical" evidence="6">
    <location>
        <begin position="59"/>
        <end position="78"/>
    </location>
</feature>
<evidence type="ECO:0000256" key="2">
    <source>
        <dbReference type="ARBA" id="ARBA00022448"/>
    </source>
</evidence>
<feature type="domain" description="Major facilitator superfamily (MFS) profile" evidence="7">
    <location>
        <begin position="57"/>
        <end position="575"/>
    </location>
</feature>
<dbReference type="SUPFAM" id="SSF103473">
    <property type="entry name" value="MFS general substrate transporter"/>
    <property type="match status" value="1"/>
</dbReference>
<evidence type="ECO:0000256" key="3">
    <source>
        <dbReference type="ARBA" id="ARBA00022692"/>
    </source>
</evidence>
<evidence type="ECO:0000256" key="5">
    <source>
        <dbReference type="ARBA" id="ARBA00023136"/>
    </source>
</evidence>
<dbReference type="VEuPathDB" id="FungiDB:A1O9_11497"/>
<feature type="transmembrane region" description="Helical" evidence="6">
    <location>
        <begin position="423"/>
        <end position="443"/>
    </location>
</feature>
<dbReference type="RefSeq" id="XP_013254847.1">
    <property type="nucleotide sequence ID" value="XM_013399393.1"/>
</dbReference>
<keyword evidence="2" id="KW-0813">Transport</keyword>
<feature type="transmembrane region" description="Helical" evidence="6">
    <location>
        <begin position="151"/>
        <end position="171"/>
    </location>
</feature>
<sequence>MAGNTDSSTIRVPITEKIFAHKDEVEDNSDAQNVEGDEVNADIAYLDEEEEPELHMRTYVALAAMFLLNYAMVIALQGPPAVLTFIGRDLDATPSQTWIPNALSLVQAVLGPMISSVSDTFRVRKSILVGCCTAAFIGCAIAPGSHSIDRLIAAQTLIGVGFAVVPLAYAVPSEILPRKWRPLAQGFCNSAALLAGISGPLIIGYMVKQDAHQGWRNFYWFQFAIWGATVAALFFGYNPPQRHLLTEMTLRQKLGKLDLLGNGLLTSGLTLFIVGLNLGGALYSWKDVNTLVPLIIGGLLLIAFGVYEWRGTSTGVMHHDLFRGDKTQGRTFAICVALLFLEGIVVFSFVIFFPVMTVVLFEPDPFLQVCRALPYWICAFISCILFSIWSSKARSIRVPLFVGFVIFTAGIGSLASIQPDDGLQSLGLVALAGVGFGGPLVLVVAGVQLSAPHKLLATATAITTSARAVSIAIFTPIFSAALNQGLTTQIPKQVGEAAVKAGLPSSSLPAFITALSSGDTSGLGKISGVTSSIIAVGAAALKQAYADSLRVIYYIALPFGILACILCLFVGDLHKTMNFRVDAPVEKLQTKHHRSSREPE</sequence>
<dbReference type="CDD" id="cd06179">
    <property type="entry name" value="MFS_TRI12_like"/>
    <property type="match status" value="1"/>
</dbReference>
<reference evidence="8 9" key="1">
    <citation type="submission" date="2013-03" db="EMBL/GenBank/DDBJ databases">
        <title>The Genome Sequence of Exophiala aquamarina CBS 119918.</title>
        <authorList>
            <consortium name="The Broad Institute Genomics Platform"/>
            <person name="Cuomo C."/>
            <person name="de Hoog S."/>
            <person name="Gorbushina A."/>
            <person name="Walker B."/>
            <person name="Young S.K."/>
            <person name="Zeng Q."/>
            <person name="Gargeya S."/>
            <person name="Fitzgerald M."/>
            <person name="Haas B."/>
            <person name="Abouelleil A."/>
            <person name="Allen A.W."/>
            <person name="Alvarado L."/>
            <person name="Arachchi H.M."/>
            <person name="Berlin A.M."/>
            <person name="Chapman S.B."/>
            <person name="Gainer-Dewar J."/>
            <person name="Goldberg J."/>
            <person name="Griggs A."/>
            <person name="Gujja S."/>
            <person name="Hansen M."/>
            <person name="Howarth C."/>
            <person name="Imamovic A."/>
            <person name="Ireland A."/>
            <person name="Larimer J."/>
            <person name="McCowan C."/>
            <person name="Murphy C."/>
            <person name="Pearson M."/>
            <person name="Poon T.W."/>
            <person name="Priest M."/>
            <person name="Roberts A."/>
            <person name="Saif S."/>
            <person name="Shea T."/>
            <person name="Sisk P."/>
            <person name="Sykes S."/>
            <person name="Wortman J."/>
            <person name="Nusbaum C."/>
            <person name="Birren B."/>
        </authorList>
    </citation>
    <scope>NUCLEOTIDE SEQUENCE [LARGE SCALE GENOMIC DNA]</scope>
    <source>
        <strain evidence="8 9">CBS 119918</strain>
    </source>
</reference>
<dbReference type="HOGENOM" id="CLU_000960_25_1_1"/>
<feature type="transmembrane region" description="Helical" evidence="6">
    <location>
        <begin position="98"/>
        <end position="115"/>
    </location>
</feature>
<gene>
    <name evidence="8" type="ORF">A1O9_11497</name>
</gene>
<dbReference type="PANTHER" id="PTHR23501:SF195">
    <property type="entry name" value="PEP5"/>
    <property type="match status" value="1"/>
</dbReference>
<dbReference type="OrthoDB" id="2587356at2759"/>
<feature type="transmembrane region" description="Helical" evidence="6">
    <location>
        <begin position="259"/>
        <end position="285"/>
    </location>
</feature>
<dbReference type="AlphaFoldDB" id="A0A072NXZ0"/>
<feature type="transmembrane region" description="Helical" evidence="6">
    <location>
        <begin position="183"/>
        <end position="207"/>
    </location>
</feature>
<feature type="transmembrane region" description="Helical" evidence="6">
    <location>
        <begin position="331"/>
        <end position="353"/>
    </location>
</feature>
<organism evidence="8 9">
    <name type="scientific">Exophiala aquamarina CBS 119918</name>
    <dbReference type="NCBI Taxonomy" id="1182545"/>
    <lineage>
        <taxon>Eukaryota</taxon>
        <taxon>Fungi</taxon>
        <taxon>Dikarya</taxon>
        <taxon>Ascomycota</taxon>
        <taxon>Pezizomycotina</taxon>
        <taxon>Eurotiomycetes</taxon>
        <taxon>Chaetothyriomycetidae</taxon>
        <taxon>Chaetothyriales</taxon>
        <taxon>Herpotrichiellaceae</taxon>
        <taxon>Exophiala</taxon>
    </lineage>
</organism>
<evidence type="ECO:0000256" key="6">
    <source>
        <dbReference type="SAM" id="Phobius"/>
    </source>
</evidence>
<dbReference type="GO" id="GO:0005886">
    <property type="term" value="C:plasma membrane"/>
    <property type="evidence" value="ECO:0007669"/>
    <property type="project" value="TreeGrafter"/>
</dbReference>
<dbReference type="PANTHER" id="PTHR23501">
    <property type="entry name" value="MAJOR FACILITATOR SUPERFAMILY"/>
    <property type="match status" value="1"/>
</dbReference>
<feature type="transmembrane region" description="Helical" evidence="6">
    <location>
        <begin position="127"/>
        <end position="145"/>
    </location>
</feature>
<evidence type="ECO:0000313" key="9">
    <source>
        <dbReference type="Proteomes" id="UP000027920"/>
    </source>
</evidence>
<dbReference type="InterPro" id="IPR020846">
    <property type="entry name" value="MFS_dom"/>
</dbReference>
<dbReference type="InterPro" id="IPR036259">
    <property type="entry name" value="MFS_trans_sf"/>
</dbReference>
<evidence type="ECO:0000313" key="8">
    <source>
        <dbReference type="EMBL" id="KEF52257.1"/>
    </source>
</evidence>
<dbReference type="Pfam" id="PF06609">
    <property type="entry name" value="TRI12"/>
    <property type="match status" value="1"/>
</dbReference>
<dbReference type="PROSITE" id="PS50850">
    <property type="entry name" value="MFS"/>
    <property type="match status" value="1"/>
</dbReference>
<evidence type="ECO:0000259" key="7">
    <source>
        <dbReference type="PROSITE" id="PS50850"/>
    </source>
</evidence>
<feature type="transmembrane region" description="Helical" evidence="6">
    <location>
        <begin position="398"/>
        <end position="417"/>
    </location>
</feature>
<protein>
    <recommendedName>
        <fullName evidence="7">Major facilitator superfamily (MFS) profile domain-containing protein</fullName>
    </recommendedName>
</protein>
<feature type="transmembrane region" description="Helical" evidence="6">
    <location>
        <begin position="291"/>
        <end position="310"/>
    </location>
</feature>
<dbReference type="EMBL" id="AMGV01000018">
    <property type="protein sequence ID" value="KEF52257.1"/>
    <property type="molecule type" value="Genomic_DNA"/>
</dbReference>
<keyword evidence="3 6" id="KW-0812">Transmembrane</keyword>
<name>A0A072NXZ0_9EURO</name>
<accession>A0A072NXZ0</accession>
<dbReference type="InterPro" id="IPR053791">
    <property type="entry name" value="MFS_Tri12-like"/>
</dbReference>
<evidence type="ECO:0000256" key="4">
    <source>
        <dbReference type="ARBA" id="ARBA00022989"/>
    </source>
</evidence>
<feature type="transmembrane region" description="Helical" evidence="6">
    <location>
        <begin position="373"/>
        <end position="391"/>
    </location>
</feature>
<dbReference type="InterPro" id="IPR010573">
    <property type="entry name" value="MFS_Str1/Tri12-like"/>
</dbReference>
<keyword evidence="9" id="KW-1185">Reference proteome</keyword>
<keyword evidence="4 6" id="KW-1133">Transmembrane helix</keyword>
<evidence type="ECO:0000256" key="1">
    <source>
        <dbReference type="ARBA" id="ARBA00004141"/>
    </source>
</evidence>
<dbReference type="Proteomes" id="UP000027920">
    <property type="component" value="Unassembled WGS sequence"/>
</dbReference>
<comment type="subcellular location">
    <subcellularLocation>
        <location evidence="1">Membrane</location>
        <topology evidence="1">Multi-pass membrane protein</topology>
    </subcellularLocation>
</comment>
<feature type="transmembrane region" description="Helical" evidence="6">
    <location>
        <begin position="455"/>
        <end position="478"/>
    </location>
</feature>
<proteinExistence type="predicted"/>
<comment type="caution">
    <text evidence="8">The sequence shown here is derived from an EMBL/GenBank/DDBJ whole genome shotgun (WGS) entry which is preliminary data.</text>
</comment>
<keyword evidence="5 6" id="KW-0472">Membrane</keyword>
<dbReference type="GeneID" id="25286395"/>
<feature type="transmembrane region" description="Helical" evidence="6">
    <location>
        <begin position="551"/>
        <end position="570"/>
    </location>
</feature>
<feature type="transmembrane region" description="Helical" evidence="6">
    <location>
        <begin position="219"/>
        <end position="238"/>
    </location>
</feature>
<dbReference type="Gene3D" id="1.20.1250.20">
    <property type="entry name" value="MFS general substrate transporter like domains"/>
    <property type="match status" value="1"/>
</dbReference>
<dbReference type="GO" id="GO:0022857">
    <property type="term" value="F:transmembrane transporter activity"/>
    <property type="evidence" value="ECO:0007669"/>
    <property type="project" value="InterPro"/>
</dbReference>